<reference evidence="1 2" key="1">
    <citation type="journal article" date="2019" name="Sci. Rep.">
        <title>Orb-weaving spider Araneus ventricosus genome elucidates the spidroin gene catalogue.</title>
        <authorList>
            <person name="Kono N."/>
            <person name="Nakamura H."/>
            <person name="Ohtoshi R."/>
            <person name="Moran D.A.P."/>
            <person name="Shinohara A."/>
            <person name="Yoshida Y."/>
            <person name="Fujiwara M."/>
            <person name="Mori M."/>
            <person name="Tomita M."/>
            <person name="Arakawa K."/>
        </authorList>
    </citation>
    <scope>NUCLEOTIDE SEQUENCE [LARGE SCALE GENOMIC DNA]</scope>
</reference>
<keyword evidence="2" id="KW-1185">Reference proteome</keyword>
<dbReference type="OrthoDB" id="1101576at2759"/>
<dbReference type="Proteomes" id="UP000499080">
    <property type="component" value="Unassembled WGS sequence"/>
</dbReference>
<comment type="caution">
    <text evidence="1">The sequence shown here is derived from an EMBL/GenBank/DDBJ whole genome shotgun (WGS) entry which is preliminary data.</text>
</comment>
<evidence type="ECO:0000313" key="1">
    <source>
        <dbReference type="EMBL" id="GBN63779.1"/>
    </source>
</evidence>
<sequence>MSFLLHREISWLSRGKSLIRLFELRNDVGIFLRNNDFAMGEKLCDERWLIKLAYFGDIFLKINYLCLSLQGKAVTVFDATEKVQGFKKKLTYWVESIKIESLDCFPLTKRFGEGLESDIPENILTEFELHLLHLIDAFNSYFPNRLHENIKENV</sequence>
<dbReference type="PANTHER" id="PTHR45913">
    <property type="entry name" value="EPM2A-INTERACTING PROTEIN 1"/>
    <property type="match status" value="1"/>
</dbReference>
<organism evidence="1 2">
    <name type="scientific">Araneus ventricosus</name>
    <name type="common">Orbweaver spider</name>
    <name type="synonym">Epeira ventricosa</name>
    <dbReference type="NCBI Taxonomy" id="182803"/>
    <lineage>
        <taxon>Eukaryota</taxon>
        <taxon>Metazoa</taxon>
        <taxon>Ecdysozoa</taxon>
        <taxon>Arthropoda</taxon>
        <taxon>Chelicerata</taxon>
        <taxon>Arachnida</taxon>
        <taxon>Araneae</taxon>
        <taxon>Araneomorphae</taxon>
        <taxon>Entelegynae</taxon>
        <taxon>Araneoidea</taxon>
        <taxon>Araneidae</taxon>
        <taxon>Araneus</taxon>
    </lineage>
</organism>
<gene>
    <name evidence="1" type="primary">ZBED5_263</name>
    <name evidence="1" type="ORF">AVEN_86445_1</name>
</gene>
<evidence type="ECO:0000313" key="2">
    <source>
        <dbReference type="Proteomes" id="UP000499080"/>
    </source>
</evidence>
<dbReference type="EMBL" id="BGPR01014108">
    <property type="protein sequence ID" value="GBN63779.1"/>
    <property type="molecule type" value="Genomic_DNA"/>
</dbReference>
<protein>
    <submittedName>
        <fullName evidence="1">Zinc finger BED domain-containing protein 5</fullName>
    </submittedName>
</protein>
<proteinExistence type="predicted"/>
<accession>A0A4Y2QKP7</accession>
<name>A0A4Y2QKP7_ARAVE</name>
<dbReference type="PANTHER" id="PTHR45913:SF19">
    <property type="entry name" value="LOW QUALITY PROTEIN: ZINC FINGER BED DOMAIN-CONTAINING PROTEIN 5-LIKE"/>
    <property type="match status" value="1"/>
</dbReference>
<dbReference type="AlphaFoldDB" id="A0A4Y2QKP7"/>